<protein>
    <recommendedName>
        <fullName evidence="3">Terminase</fullName>
    </recommendedName>
</protein>
<dbReference type="InterPro" id="IPR027417">
    <property type="entry name" value="P-loop_NTPase"/>
</dbReference>
<evidence type="ECO:0000313" key="1">
    <source>
        <dbReference type="EMBL" id="AZG75907.1"/>
    </source>
</evidence>
<evidence type="ECO:0008006" key="3">
    <source>
        <dbReference type="Google" id="ProtNLM"/>
    </source>
</evidence>
<dbReference type="Gene3D" id="3.30.420.240">
    <property type="match status" value="1"/>
</dbReference>
<dbReference type="Gene3D" id="3.40.50.300">
    <property type="entry name" value="P-loop containing nucleotide triphosphate hydrolases"/>
    <property type="match status" value="1"/>
</dbReference>
<dbReference type="KEGG" id="mros:EHO51_03675"/>
<reference evidence="1 2" key="1">
    <citation type="submission" date="2018-11" db="EMBL/GenBank/DDBJ databases">
        <title>Genome squencing of methanotrophic bacteria isolated from alkaline groundwater in Korea.</title>
        <authorList>
            <person name="Nguyen L.N."/>
        </authorList>
    </citation>
    <scope>NUCLEOTIDE SEQUENCE [LARGE SCALE GENOMIC DNA]</scope>
    <source>
        <strain evidence="1 2">GW6</strain>
    </source>
</reference>
<organism evidence="1 2">
    <name type="scientific">Methylocystis rosea</name>
    <dbReference type="NCBI Taxonomy" id="173366"/>
    <lineage>
        <taxon>Bacteria</taxon>
        <taxon>Pseudomonadati</taxon>
        <taxon>Pseudomonadota</taxon>
        <taxon>Alphaproteobacteria</taxon>
        <taxon>Hyphomicrobiales</taxon>
        <taxon>Methylocystaceae</taxon>
        <taxon>Methylocystis</taxon>
    </lineage>
</organism>
<evidence type="ECO:0000313" key="2">
    <source>
        <dbReference type="Proteomes" id="UP000273982"/>
    </source>
</evidence>
<name>A0A3G8M2G6_9HYPH</name>
<gene>
    <name evidence="1" type="ORF">EHO51_03675</name>
</gene>
<sequence length="476" mass="51030">MRAALDDPALLGSVMAGASREPMRALLLASQGEALTSSELEHFRKLTQREVPPAQRVREMHILAGRRSGKSSGVAALACYLSGLCDYSDALQAGERGLVLCIAASTRQARTILDYVSGCFDASPALSRLVTGRTQWALSLGTGIDIEVRAADHRGLRGPTVVAALADEICHWRSDESASPDTEIIAAVRPSLVTTRGQLISLGSPHAKRGFAFQVWRKHFGPAGNPRILVAWGPTRAFNHTVPADEIAAAYEEDAARASAEWGAQWRSDIDTFVSPETVAACVIPGRFELPRVSGVRYVAFIDAAGGSGGDSMTLALAHRERIGERDVAVLDVVREVRPPFSPDVVTQEFAGIIRGYGISRATADRWGADWVAEAFAKHGVRVEQSARPKSDLFRELLAPLNSGRVELLDSQRLIAQLCGLERRTARSGKDSVDHAQGGHDDVANSAAGALGEALAGVRLIEFSESMIRALEMGLI</sequence>
<dbReference type="AlphaFoldDB" id="A0A3G8M2G6"/>
<proteinExistence type="predicted"/>
<dbReference type="Proteomes" id="UP000273982">
    <property type="component" value="Chromosome"/>
</dbReference>
<dbReference type="RefSeq" id="WP_124737752.1">
    <property type="nucleotide sequence ID" value="NZ_CP034086.1"/>
</dbReference>
<accession>A0A3G8M2G6</accession>
<dbReference type="EMBL" id="CP034086">
    <property type="protein sequence ID" value="AZG75907.1"/>
    <property type="molecule type" value="Genomic_DNA"/>
</dbReference>